<dbReference type="AlphaFoldDB" id="A0A061A8H3"/>
<sequence>MTTFQQHTTVPEDIAAAIREVKAELRRGIGDVADVFAEVEEEMRREAADIAATRERGEEVFPIVRFEDIADGTVPDATREAIHRRGCAVVRRTFPRDQAERWDADVAGYLDRNAFLENYRGPADSFFGTLSSSRPQIYPIYWSRPQIQARQHENMAATRRFMNGLWRHESGGVTWFDPARDVNYADRIRRRRPGDSSSGLSAHIDSGSIERWLHPAYRRVFRHLYSGDWRSYDPWDAAHRTEVEEYPSTQMCSVFRSFQGWTALSEMRPTDGVLHVVPIARAAAYLMLRPLLDDVAEDDLCGATLGRTLPVTDRWHPALAEAHTPIPAMEPGDTVWWHTDLVHSVADVNGMTRWGNVMYIAAAPGCPKNDAYAQRQAETFLRAGSPPDFAGEDYETHYEGRATTVDLTPLGRRQMGLESR</sequence>
<evidence type="ECO:0008006" key="4">
    <source>
        <dbReference type="Google" id="ProtNLM"/>
    </source>
</evidence>
<dbReference type="Proteomes" id="UP000756710">
    <property type="component" value="Unassembled WGS sequence"/>
</dbReference>
<reference evidence="2 3" key="2">
    <citation type="submission" date="2021-03" db="EMBL/GenBank/DDBJ databases">
        <title>Genomic Encyclopedia of Type Strains, Phase IV (KMG-IV): sequencing the most valuable type-strain genomes for metagenomic binning, comparative biology and taxonomic classification.</title>
        <authorList>
            <person name="Goeker M."/>
        </authorList>
    </citation>
    <scope>NUCLEOTIDE SEQUENCE [LARGE SCALE GENOMIC DNA]</scope>
    <source>
        <strain evidence="2 3">DSM 41954</strain>
    </source>
</reference>
<dbReference type="Pfam" id="PF07350">
    <property type="entry name" value="Gig2-like"/>
    <property type="match status" value="1"/>
</dbReference>
<evidence type="ECO:0000313" key="3">
    <source>
        <dbReference type="Proteomes" id="UP000756710"/>
    </source>
</evidence>
<keyword evidence="3" id="KW-1185">Reference proteome</keyword>
<reference evidence="1" key="1">
    <citation type="submission" date="2014-05" db="EMBL/GenBank/DDBJ databases">
        <authorList>
            <person name="Horn Fabian"/>
        </authorList>
    </citation>
    <scope>NUCLEOTIDE SEQUENCE</scope>
</reference>
<gene>
    <name evidence="2" type="ORF">J2Z30_001109</name>
    <name evidence="1" type="ORF">SIRAN8178</name>
</gene>
<dbReference type="PANTHER" id="PTHR30613:SF1">
    <property type="entry name" value="DUF1479 DOMAIN PROTEIN (AFU_ORTHOLOGUE AFUA_5G09280)"/>
    <property type="match status" value="1"/>
</dbReference>
<dbReference type="PANTHER" id="PTHR30613">
    <property type="entry name" value="UNCHARACTERIZED PROTEIN YBIU-RELATED"/>
    <property type="match status" value="1"/>
</dbReference>
<dbReference type="GeneID" id="32471406"/>
<dbReference type="EMBL" id="LK022848">
    <property type="protein sequence ID" value="CDR13940.1"/>
    <property type="molecule type" value="Genomic_DNA"/>
</dbReference>
<dbReference type="EMBL" id="JAGGLR010000002">
    <property type="protein sequence ID" value="MBP2060111.1"/>
    <property type="molecule type" value="Genomic_DNA"/>
</dbReference>
<evidence type="ECO:0000313" key="2">
    <source>
        <dbReference type="EMBL" id="MBP2060111.1"/>
    </source>
</evidence>
<dbReference type="Gene3D" id="2.60.120.330">
    <property type="entry name" value="B-lactam Antibiotic, Isopenicillin N Synthase, Chain"/>
    <property type="match status" value="1"/>
</dbReference>
<accession>A0A061A8H3</accession>
<dbReference type="InterPro" id="IPR010856">
    <property type="entry name" value="Gig2-like"/>
</dbReference>
<dbReference type="HOGENOM" id="CLU_011148_1_0_11"/>
<dbReference type="InterPro" id="IPR027443">
    <property type="entry name" value="IPNS-like_sf"/>
</dbReference>
<dbReference type="SUPFAM" id="SSF51197">
    <property type="entry name" value="Clavaminate synthase-like"/>
    <property type="match status" value="1"/>
</dbReference>
<evidence type="ECO:0000313" key="1">
    <source>
        <dbReference type="EMBL" id="CDR13940.1"/>
    </source>
</evidence>
<dbReference type="RefSeq" id="WP_044578520.1">
    <property type="nucleotide sequence ID" value="NZ_BAABDR010000055.1"/>
</dbReference>
<organism evidence="1">
    <name type="scientific">Streptomyces iranensis</name>
    <dbReference type="NCBI Taxonomy" id="576784"/>
    <lineage>
        <taxon>Bacteria</taxon>
        <taxon>Bacillati</taxon>
        <taxon>Actinomycetota</taxon>
        <taxon>Actinomycetes</taxon>
        <taxon>Kitasatosporales</taxon>
        <taxon>Streptomycetaceae</taxon>
        <taxon>Streptomyces</taxon>
        <taxon>Streptomyces violaceusniger group</taxon>
    </lineage>
</organism>
<proteinExistence type="predicted"/>
<protein>
    <recommendedName>
        <fullName evidence="4">DUF1479 domain-containing protein</fullName>
    </recommendedName>
</protein>
<name>A0A061A8H3_9ACTN</name>